<dbReference type="PANTHER" id="PTHR43525">
    <property type="entry name" value="PROTEIN MALY"/>
    <property type="match status" value="1"/>
</dbReference>
<dbReference type="EC" id="4.4.1.13" evidence="2"/>
<dbReference type="GO" id="GO:0008483">
    <property type="term" value="F:transaminase activity"/>
    <property type="evidence" value="ECO:0007669"/>
    <property type="project" value="UniProtKB-KW"/>
</dbReference>
<proteinExistence type="inferred from homology"/>
<dbReference type="AlphaFoldDB" id="A0A6M4M844"/>
<dbReference type="InterPro" id="IPR051798">
    <property type="entry name" value="Class-II_PLP-Dep_Aminotrans"/>
</dbReference>
<keyword evidence="8" id="KW-1185">Reference proteome</keyword>
<evidence type="ECO:0000259" key="6">
    <source>
        <dbReference type="Pfam" id="PF00155"/>
    </source>
</evidence>
<organism evidence="7 8">
    <name type="scientific">Alteromonas pelagimontana</name>
    <dbReference type="NCBI Taxonomy" id="1858656"/>
    <lineage>
        <taxon>Bacteria</taxon>
        <taxon>Pseudomonadati</taxon>
        <taxon>Pseudomonadota</taxon>
        <taxon>Gammaproteobacteria</taxon>
        <taxon>Alteromonadales</taxon>
        <taxon>Alteromonadaceae</taxon>
        <taxon>Alteromonas/Salinimonas group</taxon>
        <taxon>Alteromonas</taxon>
    </lineage>
</organism>
<evidence type="ECO:0000256" key="5">
    <source>
        <dbReference type="ARBA" id="ARBA00037974"/>
    </source>
</evidence>
<evidence type="ECO:0000313" key="7">
    <source>
        <dbReference type="EMBL" id="QJR79333.1"/>
    </source>
</evidence>
<dbReference type="InterPro" id="IPR015421">
    <property type="entry name" value="PyrdxlP-dep_Trfase_major"/>
</dbReference>
<evidence type="ECO:0000256" key="2">
    <source>
        <dbReference type="ARBA" id="ARBA00012224"/>
    </source>
</evidence>
<protein>
    <recommendedName>
        <fullName evidence="2">cysteine-S-conjugate beta-lyase</fullName>
        <ecNumber evidence="2">4.4.1.13</ecNumber>
    </recommendedName>
</protein>
<name>A0A6M4M844_9ALTE</name>
<evidence type="ECO:0000256" key="1">
    <source>
        <dbReference type="ARBA" id="ARBA00001933"/>
    </source>
</evidence>
<dbReference type="EMBL" id="CP052766">
    <property type="protein sequence ID" value="QJR79333.1"/>
    <property type="molecule type" value="Genomic_DNA"/>
</dbReference>
<dbReference type="GO" id="GO:0047804">
    <property type="term" value="F:cysteine-S-conjugate beta-lyase activity"/>
    <property type="evidence" value="ECO:0007669"/>
    <property type="project" value="UniProtKB-EC"/>
</dbReference>
<dbReference type="Pfam" id="PF00155">
    <property type="entry name" value="Aminotran_1_2"/>
    <property type="match status" value="1"/>
</dbReference>
<dbReference type="GO" id="GO:0030170">
    <property type="term" value="F:pyridoxal phosphate binding"/>
    <property type="evidence" value="ECO:0007669"/>
    <property type="project" value="InterPro"/>
</dbReference>
<dbReference type="Gene3D" id="3.40.640.10">
    <property type="entry name" value="Type I PLP-dependent aspartate aminotransferase-like (Major domain)"/>
    <property type="match status" value="1"/>
</dbReference>
<dbReference type="KEGG" id="apel:CA267_000230"/>
<keyword evidence="4" id="KW-0456">Lyase</keyword>
<dbReference type="RefSeq" id="WP_075609333.1">
    <property type="nucleotide sequence ID" value="NZ_CP052766.1"/>
</dbReference>
<dbReference type="PANTHER" id="PTHR43525:SF1">
    <property type="entry name" value="PROTEIN MALY"/>
    <property type="match status" value="1"/>
</dbReference>
<reference evidence="8" key="1">
    <citation type="submission" date="2014-12" db="EMBL/GenBank/DDBJ databases">
        <title>Complete genome sequence of a multi-drug resistant Klebsiella pneumoniae.</title>
        <authorList>
            <person name="Hua X."/>
            <person name="Chen Q."/>
            <person name="Li X."/>
            <person name="Feng Y."/>
            <person name="Ruan Z."/>
            <person name="Yu Y."/>
        </authorList>
    </citation>
    <scope>NUCLEOTIDE SEQUENCE [LARGE SCALE GENOMIC DNA]</scope>
    <source>
        <strain evidence="8">5.12</strain>
    </source>
</reference>
<evidence type="ECO:0000256" key="4">
    <source>
        <dbReference type="ARBA" id="ARBA00023239"/>
    </source>
</evidence>
<dbReference type="SUPFAM" id="SSF53383">
    <property type="entry name" value="PLP-dependent transferases"/>
    <property type="match status" value="1"/>
</dbReference>
<evidence type="ECO:0000313" key="8">
    <source>
        <dbReference type="Proteomes" id="UP000219285"/>
    </source>
</evidence>
<gene>
    <name evidence="7" type="ORF">CA267_000230</name>
</gene>
<comment type="cofactor">
    <cofactor evidence="1">
        <name>pyridoxal 5'-phosphate</name>
        <dbReference type="ChEBI" id="CHEBI:597326"/>
    </cofactor>
</comment>
<feature type="domain" description="Aminotransferase class I/classII large" evidence="6">
    <location>
        <begin position="62"/>
        <end position="370"/>
    </location>
</feature>
<dbReference type="InterPro" id="IPR015422">
    <property type="entry name" value="PyrdxlP-dep_Trfase_small"/>
</dbReference>
<accession>A0A6M4M844</accession>
<dbReference type="InterPro" id="IPR015424">
    <property type="entry name" value="PyrdxlP-dep_Trfase"/>
</dbReference>
<evidence type="ECO:0000256" key="3">
    <source>
        <dbReference type="ARBA" id="ARBA00022898"/>
    </source>
</evidence>
<dbReference type="InterPro" id="IPR004839">
    <property type="entry name" value="Aminotransferase_I/II_large"/>
</dbReference>
<dbReference type="Gene3D" id="3.90.1150.10">
    <property type="entry name" value="Aspartate Aminotransferase, domain 1"/>
    <property type="match status" value="1"/>
</dbReference>
<comment type="similarity">
    <text evidence="5">Belongs to the class-II pyridoxal-phosphate-dependent aminotransferase family. MalY/PatB cystathionine beta-lyase subfamily.</text>
</comment>
<reference evidence="7 8" key="2">
    <citation type="submission" date="2020-04" db="EMBL/GenBank/DDBJ databases">
        <title>Complete genome sequence of Alteromonas pelagimontana 5.12T.</title>
        <authorList>
            <person name="Sinha R.K."/>
            <person name="Krishnan K.P."/>
            <person name="Kurian J.P."/>
        </authorList>
    </citation>
    <scope>NUCLEOTIDE SEQUENCE [LARGE SCALE GENOMIC DNA]</scope>
    <source>
        <strain evidence="7 8">5.12</strain>
    </source>
</reference>
<keyword evidence="3" id="KW-0663">Pyridoxal phosphate</keyword>
<sequence length="377" mass="41279">MKVLPRKGTGAVKFDGLKNKFGISNDNVIPLWIADMDIAIAREIVDAITNFLQANIVGYVDIDITEAVCLWHQSKGEALEREWITSLSSVLMGIRTAITTFTQIDDKIMLLSPVYSPFYSLISQCGRTIHEIPLVPTNSGFAIDIEKLNPDAKMLLLCNPNNPTGSVWPETDLQSLVSFCVKHNILVIADEVHSDFIFNQRSFKSVLALGEHAQNITIVLNSCAKSFNLAAIPGAAYAIIPNSGLRGAFHQRISSVHGEAGALSCVALNAAYRHGEPWLAKVKAWLRENRAMVANCFRSSPKGLQVHIGDATYFAWLDFTALDKTHYQIETALLAAGVALTSGKEYGAPCCFRMNLATSPSLLEAASKRITRMAQKI</sequence>
<keyword evidence="7" id="KW-0032">Aminotransferase</keyword>
<dbReference type="CDD" id="cd00609">
    <property type="entry name" value="AAT_like"/>
    <property type="match status" value="1"/>
</dbReference>
<dbReference type="OrthoDB" id="3224382at2"/>
<dbReference type="Proteomes" id="UP000219285">
    <property type="component" value="Chromosome"/>
</dbReference>
<keyword evidence="7" id="KW-0808">Transferase</keyword>